<protein>
    <submittedName>
        <fullName evidence="8">Tetratricopeptide repeat protein</fullName>
    </submittedName>
</protein>
<dbReference type="SUPFAM" id="SSF48452">
    <property type="entry name" value="TPR-like"/>
    <property type="match status" value="3"/>
</dbReference>
<dbReference type="EMBL" id="CP119317">
    <property type="protein sequence ID" value="WEK55273.1"/>
    <property type="molecule type" value="Genomic_DNA"/>
</dbReference>
<evidence type="ECO:0000256" key="3">
    <source>
        <dbReference type="ARBA" id="ARBA00022803"/>
    </source>
</evidence>
<gene>
    <name evidence="8" type="ORF">P0Y55_04200</name>
</gene>
<dbReference type="Pfam" id="PF13181">
    <property type="entry name" value="TPR_8"/>
    <property type="match status" value="2"/>
</dbReference>
<feature type="coiled-coil region" evidence="6">
    <location>
        <begin position="621"/>
        <end position="648"/>
    </location>
</feature>
<feature type="repeat" description="TPR" evidence="5">
    <location>
        <begin position="684"/>
        <end position="717"/>
    </location>
</feature>
<evidence type="ECO:0000313" key="8">
    <source>
        <dbReference type="EMBL" id="WEK55273.1"/>
    </source>
</evidence>
<evidence type="ECO:0000259" key="7">
    <source>
        <dbReference type="PROSITE" id="PS50076"/>
    </source>
</evidence>
<dbReference type="SMART" id="SM00028">
    <property type="entry name" value="TPR"/>
    <property type="match status" value="12"/>
</dbReference>
<keyword evidence="1" id="KW-0235">DNA replication</keyword>
<dbReference type="PROSITE" id="PS50076">
    <property type="entry name" value="DNAJ_2"/>
    <property type="match status" value="1"/>
</dbReference>
<dbReference type="PROSITE" id="PS50293">
    <property type="entry name" value="TPR_REGION"/>
    <property type="match status" value="1"/>
</dbReference>
<evidence type="ECO:0000256" key="1">
    <source>
        <dbReference type="ARBA" id="ARBA00022705"/>
    </source>
</evidence>
<organism evidence="8 9">
    <name type="scientific">Candidatus Cohnella colombiensis</name>
    <dbReference type="NCBI Taxonomy" id="3121368"/>
    <lineage>
        <taxon>Bacteria</taxon>
        <taxon>Bacillati</taxon>
        <taxon>Bacillota</taxon>
        <taxon>Bacilli</taxon>
        <taxon>Bacillales</taxon>
        <taxon>Paenibacillaceae</taxon>
        <taxon>Cohnella</taxon>
    </lineage>
</organism>
<sequence length="843" mass="98376">MDCFAILNIEPTTDLKEIKRAYTKLLKVYSPEVDQEGFQKLRAAYEEAVARIEQNVQIGERETSSVDEFMSSFEAQYLDYRKRMDVNSWSALIDQEICHHLDSSNEISNRILVYMQNHYYIPHEVWSILNSHFNWSMNVSQLYEVFDQSYIDFVIRQVTKPSYFRHEWLLKCEDGRQEEFMAMYNQGHQALNEYNYFIVKQSIEAASTICPDHPDLLILVARFQITNGQIEAGEQILNQLIDQDINDVFAYYYRGNLLFRKGLYVQAYVDFERVIVQIPDFSDVLFSLGKCGVSLGKYKEAVHYLKKIRDIMPYDQEVAQLLNAAQQFHLAEMKVQAQHDPDNIELKLMLAEAYRELMNADECYAIVCDVAEKGMLDVKGYEHMISALTMQGNKELSLIKLNEGLMHHPLNYELLMLKASVLDDLDQLEQSLEVFELAEQVNAEDSTLYNNRAHVLNRLERHNEALEQAEYAIRLDPNVANAYKHKADALLALGLYGACYEACEKALQLYPQYLNAFVTQMKLFMALKRYDDVLVVFNRATELGYKDIRLFYEKAYALYFLDKNEEAVEFFNHAIELNDRDASNYLGKGLCYYYMGDYDAAIENFDFTIQYDPRSIAGFHKVRALKQLTRLEDALRESEQAIARDAENQAGLHFFRGEIYYDQSKSYDAIHEYEKAIALNPQYDLAYYSLGCAYMQLKQYAEARTYFDQAIELDPSETAYHRELSTTYMRLKEYNNCLEQANMVLEMDSKQIVGFENKGWALYQMDLNDESEQVVRTGLQLQSDNLSLLYLKLVLFKDRGDFQDALIVSDRILEVYPDDDDTIEQRKQLLEQLKPKKKLLGLF</sequence>
<feature type="repeat" description="TPR" evidence="5">
    <location>
        <begin position="582"/>
        <end position="615"/>
    </location>
</feature>
<keyword evidence="3 5" id="KW-0802">TPR repeat</keyword>
<dbReference type="InterPro" id="IPR001623">
    <property type="entry name" value="DnaJ_domain"/>
</dbReference>
<evidence type="ECO:0000256" key="6">
    <source>
        <dbReference type="SAM" id="Coils"/>
    </source>
</evidence>
<reference evidence="8" key="1">
    <citation type="submission" date="2023-03" db="EMBL/GenBank/DDBJ databases">
        <title>Andean soil-derived lignocellulolytic bacterial consortium as a source of novel taxa and putative plastic-active enzymes.</title>
        <authorList>
            <person name="Diaz-Garcia L."/>
            <person name="Chuvochina M."/>
            <person name="Feuerriegel G."/>
            <person name="Bunk B."/>
            <person name="Sproer C."/>
            <person name="Streit W.R."/>
            <person name="Rodriguez L.M."/>
            <person name="Overmann J."/>
            <person name="Jimenez D.J."/>
        </authorList>
    </citation>
    <scope>NUCLEOTIDE SEQUENCE</scope>
    <source>
        <strain evidence="8">MAG 2441</strain>
    </source>
</reference>
<dbReference type="Gene3D" id="1.10.287.110">
    <property type="entry name" value="DnaJ domain"/>
    <property type="match status" value="1"/>
</dbReference>
<dbReference type="Pfam" id="PF13432">
    <property type="entry name" value="TPR_16"/>
    <property type="match status" value="2"/>
</dbReference>
<dbReference type="InterPro" id="IPR011990">
    <property type="entry name" value="TPR-like_helical_dom_sf"/>
</dbReference>
<keyword evidence="4" id="KW-0346">Stress response</keyword>
<evidence type="ECO:0000256" key="2">
    <source>
        <dbReference type="ARBA" id="ARBA00022737"/>
    </source>
</evidence>
<dbReference type="InterPro" id="IPR051685">
    <property type="entry name" value="Ycf3/AcsC/BcsC/TPR_MFPF"/>
</dbReference>
<feature type="repeat" description="TPR" evidence="5">
    <location>
        <begin position="650"/>
        <end position="683"/>
    </location>
</feature>
<dbReference type="GO" id="GO:0006260">
    <property type="term" value="P:DNA replication"/>
    <property type="evidence" value="ECO:0007669"/>
    <property type="project" value="UniProtKB-KW"/>
</dbReference>
<dbReference type="CDD" id="cd06257">
    <property type="entry name" value="DnaJ"/>
    <property type="match status" value="1"/>
</dbReference>
<accession>A0AA95EXI6</accession>
<dbReference type="PANTHER" id="PTHR44943">
    <property type="entry name" value="CELLULOSE SYNTHASE OPERON PROTEIN C"/>
    <property type="match status" value="1"/>
</dbReference>
<name>A0AA95EXI6_9BACL</name>
<dbReference type="SMART" id="SM00271">
    <property type="entry name" value="DnaJ"/>
    <property type="match status" value="1"/>
</dbReference>
<feature type="repeat" description="TPR" evidence="5">
    <location>
        <begin position="446"/>
        <end position="479"/>
    </location>
</feature>
<evidence type="ECO:0000256" key="4">
    <source>
        <dbReference type="ARBA" id="ARBA00023016"/>
    </source>
</evidence>
<keyword evidence="6" id="KW-0175">Coiled coil</keyword>
<dbReference type="SUPFAM" id="SSF46565">
    <property type="entry name" value="Chaperone J-domain"/>
    <property type="match status" value="1"/>
</dbReference>
<feature type="repeat" description="TPR" evidence="5">
    <location>
        <begin position="548"/>
        <end position="581"/>
    </location>
</feature>
<keyword evidence="2" id="KW-0677">Repeat</keyword>
<dbReference type="InterPro" id="IPR036869">
    <property type="entry name" value="J_dom_sf"/>
</dbReference>
<keyword evidence="9" id="KW-1185">Reference proteome</keyword>
<proteinExistence type="predicted"/>
<dbReference type="Proteomes" id="UP001178662">
    <property type="component" value="Chromosome"/>
</dbReference>
<evidence type="ECO:0000256" key="5">
    <source>
        <dbReference type="PROSITE-ProRule" id="PRU00339"/>
    </source>
</evidence>
<dbReference type="Gene3D" id="1.25.40.10">
    <property type="entry name" value="Tetratricopeptide repeat domain"/>
    <property type="match status" value="5"/>
</dbReference>
<dbReference type="PROSITE" id="PS50005">
    <property type="entry name" value="TPR"/>
    <property type="match status" value="6"/>
</dbReference>
<feature type="repeat" description="TPR" evidence="5">
    <location>
        <begin position="282"/>
        <end position="315"/>
    </location>
</feature>
<feature type="domain" description="J" evidence="7">
    <location>
        <begin position="2"/>
        <end position="70"/>
    </location>
</feature>
<evidence type="ECO:0000313" key="9">
    <source>
        <dbReference type="Proteomes" id="UP001178662"/>
    </source>
</evidence>
<dbReference type="AlphaFoldDB" id="A0AA95EXI6"/>
<dbReference type="Pfam" id="PF00515">
    <property type="entry name" value="TPR_1"/>
    <property type="match status" value="1"/>
</dbReference>
<dbReference type="PANTHER" id="PTHR44943:SF8">
    <property type="entry name" value="TPR REPEAT-CONTAINING PROTEIN MJ0263"/>
    <property type="match status" value="1"/>
</dbReference>
<dbReference type="InterPro" id="IPR019734">
    <property type="entry name" value="TPR_rpt"/>
</dbReference>